<organism evidence="10 11">
    <name type="scientific">Alkalimonas amylolytica</name>
    <dbReference type="NCBI Taxonomy" id="152573"/>
    <lineage>
        <taxon>Bacteria</taxon>
        <taxon>Pseudomonadati</taxon>
        <taxon>Pseudomonadota</taxon>
        <taxon>Gammaproteobacteria</taxon>
        <taxon>Alkalimonas</taxon>
    </lineage>
</organism>
<evidence type="ECO:0000256" key="8">
    <source>
        <dbReference type="SAM" id="Phobius"/>
    </source>
</evidence>
<dbReference type="InterPro" id="IPR050586">
    <property type="entry name" value="CPA3_Na-H_Antiporter_D"/>
</dbReference>
<feature type="transmembrane region" description="Helical" evidence="8">
    <location>
        <begin position="371"/>
        <end position="393"/>
    </location>
</feature>
<gene>
    <name evidence="10" type="ORF">SAMN04488051_101205</name>
</gene>
<feature type="transmembrane region" description="Helical" evidence="8">
    <location>
        <begin position="73"/>
        <end position="90"/>
    </location>
</feature>
<feature type="transmembrane region" description="Helical" evidence="8">
    <location>
        <begin position="102"/>
        <end position="122"/>
    </location>
</feature>
<evidence type="ECO:0000256" key="3">
    <source>
        <dbReference type="ARBA" id="ARBA00022475"/>
    </source>
</evidence>
<reference evidence="10 11" key="1">
    <citation type="submission" date="2016-10" db="EMBL/GenBank/DDBJ databases">
        <authorList>
            <person name="de Groot N.N."/>
        </authorList>
    </citation>
    <scope>NUCLEOTIDE SEQUENCE [LARGE SCALE GENOMIC DNA]</scope>
    <source>
        <strain evidence="10 11">CGMCC 1.3430</strain>
    </source>
</reference>
<feature type="transmembrane region" description="Helical" evidence="8">
    <location>
        <begin position="485"/>
        <end position="504"/>
    </location>
</feature>
<feature type="transmembrane region" description="Helical" evidence="8">
    <location>
        <begin position="399"/>
        <end position="426"/>
    </location>
</feature>
<evidence type="ECO:0000256" key="7">
    <source>
        <dbReference type="RuleBase" id="RU000320"/>
    </source>
</evidence>
<protein>
    <submittedName>
        <fullName evidence="10">Formate hydrogenlyase subunit 3/Multisubunit Na+/H+ antiporter, MnhD subunit</fullName>
    </submittedName>
</protein>
<evidence type="ECO:0000259" key="9">
    <source>
        <dbReference type="Pfam" id="PF00361"/>
    </source>
</evidence>
<feature type="transmembrane region" description="Helical" evidence="8">
    <location>
        <begin position="176"/>
        <end position="195"/>
    </location>
</feature>
<dbReference type="PANTHER" id="PTHR42703">
    <property type="entry name" value="NADH DEHYDROGENASE"/>
    <property type="match status" value="1"/>
</dbReference>
<feature type="transmembrane region" description="Helical" evidence="8">
    <location>
        <begin position="201"/>
        <end position="226"/>
    </location>
</feature>
<feature type="transmembrane region" description="Helical" evidence="8">
    <location>
        <begin position="142"/>
        <end position="164"/>
    </location>
</feature>
<feature type="transmembrane region" description="Helical" evidence="8">
    <location>
        <begin position="337"/>
        <end position="359"/>
    </location>
</feature>
<feature type="transmembrane region" description="Helical" evidence="8">
    <location>
        <begin position="295"/>
        <end position="317"/>
    </location>
</feature>
<dbReference type="STRING" id="152573.SAMN04488051_101205"/>
<dbReference type="Proteomes" id="UP000198773">
    <property type="component" value="Unassembled WGS sequence"/>
</dbReference>
<keyword evidence="6 8" id="KW-0472">Membrane</keyword>
<feature type="transmembrane region" description="Helical" evidence="8">
    <location>
        <begin position="20"/>
        <end position="41"/>
    </location>
</feature>
<dbReference type="InterPro" id="IPR001750">
    <property type="entry name" value="ND/Mrp_TM"/>
</dbReference>
<name>A0A1H3XFU7_ALKAM</name>
<evidence type="ECO:0000256" key="6">
    <source>
        <dbReference type="ARBA" id="ARBA00023136"/>
    </source>
</evidence>
<comment type="similarity">
    <text evidence="2">Belongs to the CPA3 antiporters (TC 2.A.63) subunit D family.</text>
</comment>
<accession>A0A1H3XFU7</accession>
<evidence type="ECO:0000256" key="4">
    <source>
        <dbReference type="ARBA" id="ARBA00022692"/>
    </source>
</evidence>
<comment type="subcellular location">
    <subcellularLocation>
        <location evidence="1">Cell membrane</location>
        <topology evidence="1">Multi-pass membrane protein</topology>
    </subcellularLocation>
    <subcellularLocation>
        <location evidence="7">Membrane</location>
        <topology evidence="7">Multi-pass membrane protein</topology>
    </subcellularLocation>
</comment>
<keyword evidence="3" id="KW-1003">Cell membrane</keyword>
<dbReference type="GO" id="GO:0005886">
    <property type="term" value="C:plasma membrane"/>
    <property type="evidence" value="ECO:0007669"/>
    <property type="project" value="UniProtKB-SubCell"/>
</dbReference>
<feature type="transmembrane region" description="Helical" evidence="8">
    <location>
        <begin position="48"/>
        <end position="67"/>
    </location>
</feature>
<dbReference type="Pfam" id="PF00361">
    <property type="entry name" value="Proton_antipo_M"/>
    <property type="match status" value="1"/>
</dbReference>
<evidence type="ECO:0000313" key="11">
    <source>
        <dbReference type="Proteomes" id="UP000198773"/>
    </source>
</evidence>
<evidence type="ECO:0000313" key="10">
    <source>
        <dbReference type="EMBL" id="SDZ97492.1"/>
    </source>
</evidence>
<dbReference type="PANTHER" id="PTHR42703:SF1">
    <property type="entry name" value="NA(+)_H(+) ANTIPORTER SUBUNIT D1"/>
    <property type="match status" value="1"/>
</dbReference>
<dbReference type="RefSeq" id="WP_091338118.1">
    <property type="nucleotide sequence ID" value="NZ_FNRM01000001.1"/>
</dbReference>
<evidence type="ECO:0000256" key="1">
    <source>
        <dbReference type="ARBA" id="ARBA00004651"/>
    </source>
</evidence>
<evidence type="ECO:0000256" key="2">
    <source>
        <dbReference type="ARBA" id="ARBA00005346"/>
    </source>
</evidence>
<keyword evidence="11" id="KW-1185">Reference proteome</keyword>
<keyword evidence="5 8" id="KW-1133">Transmembrane helix</keyword>
<dbReference type="EMBL" id="FNRM01000001">
    <property type="protein sequence ID" value="SDZ97492.1"/>
    <property type="molecule type" value="Genomic_DNA"/>
</dbReference>
<dbReference type="GO" id="GO:0016829">
    <property type="term" value="F:lyase activity"/>
    <property type="evidence" value="ECO:0007669"/>
    <property type="project" value="UniProtKB-KW"/>
</dbReference>
<proteinExistence type="inferred from homology"/>
<keyword evidence="4 7" id="KW-0812">Transmembrane</keyword>
<feature type="transmembrane region" description="Helical" evidence="8">
    <location>
        <begin position="233"/>
        <end position="255"/>
    </location>
</feature>
<feature type="domain" description="NADH:quinone oxidoreductase/Mrp antiporter transmembrane" evidence="9">
    <location>
        <begin position="67"/>
        <end position="291"/>
    </location>
</feature>
<sequence>MTELQTLLWPGAEFAVPEGPVALWFGFTLLLWLCAGLYSLSTINQRKALYWSSFTLAMAGNLLLLLAQDVLGFYLGFALMSLSAYGLVIHSGQGAARRAGRLYLQLAIFGELLLFAALLLRVETADGALAISDLQAAALTPLTLSLLLLGFGLKAGFFPLHIWLPQAHPAAPAPASAVLSGAMIKAGLFGLWQFIPAGDGLLLLWLPWLLVLCFSSAFFGALLALLHRKTKVVLAYSSVSQMGYLLLALVLYWTSPADYQAQAAWLLVWYACHHALLKSALFLAAGTVSSYRLQVWHWLALIWPLVSLSALPLSSGAAVKYGLKQDLGQSIFANWSLLPGLLTLGALSTALLAWHLLALLREQHQPTRPKLPSTASFSWLVLVLASLSMPWWLTQLQPLWWQALQPAAMLAAGWPVLLAAGLYWWWQHRGRPLPASWQDPVSPALGWSLWLKSCYQTQSSRQQALPLPQWRKQERRANRWLTQQALLPLASSTLLAVILLLWLLSSVSR</sequence>
<keyword evidence="10" id="KW-0456">Lyase</keyword>
<evidence type="ECO:0000256" key="5">
    <source>
        <dbReference type="ARBA" id="ARBA00022989"/>
    </source>
</evidence>
<feature type="transmembrane region" description="Helical" evidence="8">
    <location>
        <begin position="267"/>
        <end position="288"/>
    </location>
</feature>
<dbReference type="AlphaFoldDB" id="A0A1H3XFU7"/>
<dbReference type="OrthoDB" id="9768329at2"/>